<name>A0ABS3KIF0_9PROT</name>
<dbReference type="InterPro" id="IPR001387">
    <property type="entry name" value="Cro/C1-type_HTH"/>
</dbReference>
<dbReference type="Pfam" id="PF13560">
    <property type="entry name" value="HTH_31"/>
    <property type="match status" value="1"/>
</dbReference>
<dbReference type="SMART" id="SM00530">
    <property type="entry name" value="HTH_XRE"/>
    <property type="match status" value="1"/>
</dbReference>
<comment type="caution">
    <text evidence="2">The sequence shown here is derived from an EMBL/GenBank/DDBJ whole genome shotgun (WGS) entry which is preliminary data.</text>
</comment>
<keyword evidence="3" id="KW-1185">Reference proteome</keyword>
<feature type="domain" description="HTH cro/C1-type" evidence="1">
    <location>
        <begin position="14"/>
        <end position="45"/>
    </location>
</feature>
<gene>
    <name evidence="2" type="ORF">IAI60_21875</name>
</gene>
<dbReference type="Gene3D" id="1.10.260.40">
    <property type="entry name" value="lambda repressor-like DNA-binding domains"/>
    <property type="match status" value="1"/>
</dbReference>
<evidence type="ECO:0000313" key="2">
    <source>
        <dbReference type="EMBL" id="MBO1077248.1"/>
    </source>
</evidence>
<dbReference type="SUPFAM" id="SSF47413">
    <property type="entry name" value="lambda repressor-like DNA-binding domains"/>
    <property type="match status" value="1"/>
</dbReference>
<dbReference type="InterPro" id="IPR010982">
    <property type="entry name" value="Lambda_DNA-bd_dom_sf"/>
</dbReference>
<dbReference type="EMBL" id="JACTNF010000055">
    <property type="protein sequence ID" value="MBO1077248.1"/>
    <property type="molecule type" value="Genomic_DNA"/>
</dbReference>
<proteinExistence type="predicted"/>
<accession>A0ABS3KIF0</accession>
<dbReference type="CDD" id="cd00093">
    <property type="entry name" value="HTH_XRE"/>
    <property type="match status" value="1"/>
</dbReference>
<reference evidence="2 3" key="1">
    <citation type="submission" date="2020-09" db="EMBL/GenBank/DDBJ databases">
        <title>Roseomonas.</title>
        <authorList>
            <person name="Zhu W."/>
        </authorList>
    </citation>
    <scope>NUCLEOTIDE SEQUENCE [LARGE SCALE GENOMIC DNA]</scope>
    <source>
        <strain evidence="2 3">1311</strain>
    </source>
</reference>
<organism evidence="2 3">
    <name type="scientific">Roseomonas marmotae</name>
    <dbReference type="NCBI Taxonomy" id="2768161"/>
    <lineage>
        <taxon>Bacteria</taxon>
        <taxon>Pseudomonadati</taxon>
        <taxon>Pseudomonadota</taxon>
        <taxon>Alphaproteobacteria</taxon>
        <taxon>Acetobacterales</taxon>
        <taxon>Roseomonadaceae</taxon>
        <taxon>Roseomonas</taxon>
    </lineage>
</organism>
<protein>
    <submittedName>
        <fullName evidence="2">Helix-turn-helix domain-containing protein</fullName>
    </submittedName>
</protein>
<dbReference type="PROSITE" id="PS50943">
    <property type="entry name" value="HTH_CROC1"/>
    <property type="match status" value="1"/>
</dbReference>
<dbReference type="Proteomes" id="UP001518990">
    <property type="component" value="Unassembled WGS sequence"/>
</dbReference>
<evidence type="ECO:0000313" key="3">
    <source>
        <dbReference type="Proteomes" id="UP001518990"/>
    </source>
</evidence>
<dbReference type="RefSeq" id="WP_207451273.1">
    <property type="nucleotide sequence ID" value="NZ_JACTNF010000055.1"/>
</dbReference>
<evidence type="ECO:0000259" key="1">
    <source>
        <dbReference type="PROSITE" id="PS50943"/>
    </source>
</evidence>
<sequence>MLEDAPVKRLSAVIGRLRSDLGVTQAEVAKAAGLDQSRVSRIEKGDISNAVDTDRVLDALQKLGSTDVAAYRDFASREWLHIEPPTFWNPQRVVLEETEDMLCAVEDFLSDEDRPWPLRRAIEGHKATLLRGAAYLLKLKHNLAFIGDIGVGKSTALAFAFDLLVPTSPSTKAMDRTVLETGAGGTTICEVHIRRGPEFGLSVLPLSDAELRSLVADFCAAKQIALKSDDRALREAAAVSRETERAIRNMAGLTRKTIREDGKITYQDPVQDLVEACATEDELRTRVLELMRLGERTRRDLWYESSSLLQPMEWLAKTFREVNNGRLPDVSLPKSIDLVIPAFGKDFGELDITVIDTKGVDDVAVREDLDLRLRDPRTAVVFCSKFNDAPGVSSKTLLQHMRQTFSEPLSAGKVAVMALPRPDEALAMKDDMGDTAMSDEEGYAFKEMQVQSDLQASDLPEIPVLFFNAQSDPAESIRKSLLGQLNQMREAAAERLSDLCAAVNEILENHEAQTMIFAVEEVAKRMRDFLGAHSKLGARERLAYRDVLTTVQGVRHASTLWAATRRSGTYTGLNIMHQVGMGAARDAVLRSNRWFASLEDTLAALKQDKDLVIATRTIDQIGQRAATSRKAFLEAVQRAGTEVYHGPLKDSDVWQKCAEQWGMGPGFKGRVAGELEKWFESRADLKEQLEEMVNSLWERTVLAPLMRLADETTPEPEVAMLENVVEFRRTA</sequence>